<dbReference type="InterPro" id="IPR003594">
    <property type="entry name" value="HATPase_dom"/>
</dbReference>
<dbReference type="EMBL" id="VCAO01000003">
    <property type="protein sequence ID" value="TMM48224.1"/>
    <property type="molecule type" value="Genomic_DNA"/>
</dbReference>
<dbReference type="GO" id="GO:0000155">
    <property type="term" value="F:phosphorelay sensor kinase activity"/>
    <property type="evidence" value="ECO:0007669"/>
    <property type="project" value="InterPro"/>
</dbReference>
<feature type="transmembrane region" description="Helical" evidence="1">
    <location>
        <begin position="54"/>
        <end position="73"/>
    </location>
</feature>
<dbReference type="RefSeq" id="WP_138617693.1">
    <property type="nucleotide sequence ID" value="NZ_VCAO01000003.1"/>
</dbReference>
<sequence length="410" mass="44788">MNFVTSSESEEPRLTHAAVLASIAGLWLCYFLLTTLRGSVVGLELQGELLWRRGVVSLAGMGVTALLWLVLRLVEDRSLGLKVTVVLIASLPAALLIAQVNQWVFASVEAKVEQKIGEDRGVSIRRDEAGNLLVDLPRAPMDHGVDEASAASPRSIMIAPAPTASDRWRAIFDIALGRYFLLLAWAALYLAMLAGAQARAAHQREERFRSAAKSAELRSLRYQVNPHFLFNTLNSLSALVMTGKAERAEQMIQTISRFYRHSLADDPTGDVALDEEIDLQEHYLEIESVRFPERLRIKIDIPSELAHFKVPGMILQPLVENSVKYGVSASASPVTIVISARTEYERLVLTVADDGPGGQQSGHKGFGIGLANVRDRLKARFGDAASVTSGASQSGGYATELRIPLVKHGR</sequence>
<dbReference type="InterPro" id="IPR010559">
    <property type="entry name" value="Sig_transdc_His_kin_internal"/>
</dbReference>
<organism evidence="4 5">
    <name type="scientific">Qipengyuania marisflavi</name>
    <dbReference type="NCBI Taxonomy" id="2486356"/>
    <lineage>
        <taxon>Bacteria</taxon>
        <taxon>Pseudomonadati</taxon>
        <taxon>Pseudomonadota</taxon>
        <taxon>Alphaproteobacteria</taxon>
        <taxon>Sphingomonadales</taxon>
        <taxon>Erythrobacteraceae</taxon>
        <taxon>Qipengyuania</taxon>
    </lineage>
</organism>
<keyword evidence="4" id="KW-0418">Kinase</keyword>
<dbReference type="AlphaFoldDB" id="A0A5S3P5J9"/>
<dbReference type="Gene3D" id="3.30.565.10">
    <property type="entry name" value="Histidine kinase-like ATPase, C-terminal domain"/>
    <property type="match status" value="1"/>
</dbReference>
<keyword evidence="5" id="KW-1185">Reference proteome</keyword>
<feature type="domain" description="Signal transduction histidine kinase internal region" evidence="3">
    <location>
        <begin position="215"/>
        <end position="295"/>
    </location>
</feature>
<dbReference type="GO" id="GO:0016020">
    <property type="term" value="C:membrane"/>
    <property type="evidence" value="ECO:0007669"/>
    <property type="project" value="InterPro"/>
</dbReference>
<gene>
    <name evidence="4" type="ORF">FEV51_08000</name>
</gene>
<evidence type="ECO:0000259" key="2">
    <source>
        <dbReference type="Pfam" id="PF02518"/>
    </source>
</evidence>
<dbReference type="Pfam" id="PF02518">
    <property type="entry name" value="HATPase_c"/>
    <property type="match status" value="1"/>
</dbReference>
<dbReference type="InterPro" id="IPR050640">
    <property type="entry name" value="Bact_2-comp_sensor_kinase"/>
</dbReference>
<feature type="transmembrane region" description="Helical" evidence="1">
    <location>
        <begin position="179"/>
        <end position="198"/>
    </location>
</feature>
<keyword evidence="1" id="KW-0472">Membrane</keyword>
<evidence type="ECO:0000313" key="5">
    <source>
        <dbReference type="Proteomes" id="UP000309668"/>
    </source>
</evidence>
<keyword evidence="1" id="KW-1133">Transmembrane helix</keyword>
<evidence type="ECO:0000256" key="1">
    <source>
        <dbReference type="SAM" id="Phobius"/>
    </source>
</evidence>
<dbReference type="OrthoDB" id="2514702at2"/>
<dbReference type="PANTHER" id="PTHR34220:SF7">
    <property type="entry name" value="SENSOR HISTIDINE KINASE YPDA"/>
    <property type="match status" value="1"/>
</dbReference>
<dbReference type="InterPro" id="IPR036890">
    <property type="entry name" value="HATPase_C_sf"/>
</dbReference>
<dbReference type="PANTHER" id="PTHR34220">
    <property type="entry name" value="SENSOR HISTIDINE KINASE YPDA"/>
    <property type="match status" value="1"/>
</dbReference>
<dbReference type="SUPFAM" id="SSF55874">
    <property type="entry name" value="ATPase domain of HSP90 chaperone/DNA topoisomerase II/histidine kinase"/>
    <property type="match status" value="1"/>
</dbReference>
<keyword evidence="1" id="KW-0812">Transmembrane</keyword>
<accession>A0A5S3P5J9</accession>
<proteinExistence type="predicted"/>
<dbReference type="Pfam" id="PF06580">
    <property type="entry name" value="His_kinase"/>
    <property type="match status" value="1"/>
</dbReference>
<feature type="transmembrane region" description="Helical" evidence="1">
    <location>
        <begin position="79"/>
        <end position="98"/>
    </location>
</feature>
<reference evidence="4 5" key="1">
    <citation type="submission" date="2019-05" db="EMBL/GenBank/DDBJ databases">
        <title>Erythrobacter marisflavi sp. nov., isolated from isolated from water of an estuary environment.</title>
        <authorList>
            <person name="Yoon J.-H."/>
        </authorList>
    </citation>
    <scope>NUCLEOTIDE SEQUENCE [LARGE SCALE GENOMIC DNA]</scope>
    <source>
        <strain evidence="4 5">KEM-5</strain>
    </source>
</reference>
<keyword evidence="4" id="KW-0808">Transferase</keyword>
<feature type="domain" description="Histidine kinase/HSP90-like ATPase" evidence="2">
    <location>
        <begin position="314"/>
        <end position="405"/>
    </location>
</feature>
<dbReference type="Proteomes" id="UP000309668">
    <property type="component" value="Unassembled WGS sequence"/>
</dbReference>
<name>A0A5S3P5J9_9SPHN</name>
<evidence type="ECO:0000313" key="4">
    <source>
        <dbReference type="EMBL" id="TMM48224.1"/>
    </source>
</evidence>
<feature type="transmembrane region" description="Helical" evidence="1">
    <location>
        <begin position="14"/>
        <end position="33"/>
    </location>
</feature>
<comment type="caution">
    <text evidence="4">The sequence shown here is derived from an EMBL/GenBank/DDBJ whole genome shotgun (WGS) entry which is preliminary data.</text>
</comment>
<evidence type="ECO:0000259" key="3">
    <source>
        <dbReference type="Pfam" id="PF06580"/>
    </source>
</evidence>
<protein>
    <submittedName>
        <fullName evidence="4">Sensor histidine kinase</fullName>
    </submittedName>
</protein>